<protein>
    <recommendedName>
        <fullName evidence="7">Polysaccharide chain length determinant N-terminal domain-containing protein</fullName>
    </recommendedName>
</protein>
<evidence type="ECO:0000256" key="1">
    <source>
        <dbReference type="ARBA" id="ARBA00004651"/>
    </source>
</evidence>
<keyword evidence="4 6" id="KW-1133">Transmembrane helix</keyword>
<evidence type="ECO:0000256" key="6">
    <source>
        <dbReference type="SAM" id="Phobius"/>
    </source>
</evidence>
<evidence type="ECO:0000259" key="7">
    <source>
        <dbReference type="Pfam" id="PF02706"/>
    </source>
</evidence>
<dbReference type="Pfam" id="PF02706">
    <property type="entry name" value="Wzz"/>
    <property type="match status" value="1"/>
</dbReference>
<proteinExistence type="predicted"/>
<name>A0A7C3GEQ8_9BACT</name>
<reference evidence="8" key="1">
    <citation type="journal article" date="2020" name="mSystems">
        <title>Genome- and Community-Level Interaction Insights into Carbon Utilization and Element Cycling Functions of Hydrothermarchaeota in Hydrothermal Sediment.</title>
        <authorList>
            <person name="Zhou Z."/>
            <person name="Liu Y."/>
            <person name="Xu W."/>
            <person name="Pan J."/>
            <person name="Luo Z.H."/>
            <person name="Li M."/>
        </authorList>
    </citation>
    <scope>NUCLEOTIDE SEQUENCE [LARGE SCALE GENOMIC DNA]</scope>
    <source>
        <strain evidence="8">HyVt-483</strain>
    </source>
</reference>
<dbReference type="PANTHER" id="PTHR32309:SF13">
    <property type="entry name" value="FERRIC ENTEROBACTIN TRANSPORT PROTEIN FEPE"/>
    <property type="match status" value="1"/>
</dbReference>
<keyword evidence="2" id="KW-1003">Cell membrane</keyword>
<comment type="caution">
    <text evidence="8">The sequence shown here is derived from an EMBL/GenBank/DDBJ whole genome shotgun (WGS) entry which is preliminary data.</text>
</comment>
<dbReference type="AlphaFoldDB" id="A0A7C3GEQ8"/>
<comment type="subcellular location">
    <subcellularLocation>
        <location evidence="1">Cell membrane</location>
        <topology evidence="1">Multi-pass membrane protein</topology>
    </subcellularLocation>
</comment>
<keyword evidence="5 6" id="KW-0472">Membrane</keyword>
<gene>
    <name evidence="8" type="ORF">ENJ40_04785</name>
</gene>
<organism evidence="8">
    <name type="scientific">Thermosulfurimonas dismutans</name>
    <dbReference type="NCBI Taxonomy" id="999894"/>
    <lineage>
        <taxon>Bacteria</taxon>
        <taxon>Pseudomonadati</taxon>
        <taxon>Thermodesulfobacteriota</taxon>
        <taxon>Thermodesulfobacteria</taxon>
        <taxon>Thermodesulfobacteriales</taxon>
        <taxon>Thermodesulfobacteriaceae</taxon>
        <taxon>Thermosulfurimonas</taxon>
    </lineage>
</organism>
<feature type="transmembrane region" description="Helical" evidence="6">
    <location>
        <begin position="38"/>
        <end position="56"/>
    </location>
</feature>
<feature type="domain" description="Polysaccharide chain length determinant N-terminal" evidence="7">
    <location>
        <begin position="21"/>
        <end position="98"/>
    </location>
</feature>
<dbReference type="GO" id="GO:0004713">
    <property type="term" value="F:protein tyrosine kinase activity"/>
    <property type="evidence" value="ECO:0007669"/>
    <property type="project" value="TreeGrafter"/>
</dbReference>
<feature type="transmembrane region" description="Helical" evidence="6">
    <location>
        <begin position="256"/>
        <end position="278"/>
    </location>
</feature>
<evidence type="ECO:0000256" key="4">
    <source>
        <dbReference type="ARBA" id="ARBA00022989"/>
    </source>
</evidence>
<evidence type="ECO:0000256" key="2">
    <source>
        <dbReference type="ARBA" id="ARBA00022475"/>
    </source>
</evidence>
<evidence type="ECO:0000313" key="8">
    <source>
        <dbReference type="EMBL" id="HFC97758.1"/>
    </source>
</evidence>
<dbReference type="PANTHER" id="PTHR32309">
    <property type="entry name" value="TYROSINE-PROTEIN KINASE"/>
    <property type="match status" value="1"/>
</dbReference>
<sequence>MAEEKREVPVCPAAGPFYAEDEIDLYELFLVLWRRKKVIFLTLLAFMITGGLYVWLSPRVYRQTILVKLPINNLPLTTVPLISNEEAKEMINSLEELLREQNYSRLAKVLKLPEEKVRALVRFSPRAVRGSSTLLKITIEAYDPLLLPVMDRKLISFINENPYLKDRIKIWKTTIKEKEKTISVKLSNLEKLKNYLLAQIQKGKLQLLGFNPLDLEGYILDLKQELEVLKAQERLISGAELVVAGALPRRPAKPRVGVILAAVGVAGIFVGIFLAFFVEWWEKAREEHRKNLEK</sequence>
<dbReference type="GO" id="GO:0005886">
    <property type="term" value="C:plasma membrane"/>
    <property type="evidence" value="ECO:0007669"/>
    <property type="project" value="UniProtKB-SubCell"/>
</dbReference>
<evidence type="ECO:0000256" key="5">
    <source>
        <dbReference type="ARBA" id="ARBA00023136"/>
    </source>
</evidence>
<accession>A0A7C3GEQ8</accession>
<dbReference type="Proteomes" id="UP000886043">
    <property type="component" value="Unassembled WGS sequence"/>
</dbReference>
<keyword evidence="3 6" id="KW-0812">Transmembrane</keyword>
<dbReference type="EMBL" id="DRMH01000060">
    <property type="protein sequence ID" value="HFC97758.1"/>
    <property type="molecule type" value="Genomic_DNA"/>
</dbReference>
<evidence type="ECO:0000256" key="3">
    <source>
        <dbReference type="ARBA" id="ARBA00022692"/>
    </source>
</evidence>
<dbReference type="InterPro" id="IPR003856">
    <property type="entry name" value="LPS_length_determ_N"/>
</dbReference>
<dbReference type="InterPro" id="IPR050445">
    <property type="entry name" value="Bact_polysacc_biosynth/exp"/>
</dbReference>